<feature type="region of interest" description="Disordered" evidence="1">
    <location>
        <begin position="121"/>
        <end position="147"/>
    </location>
</feature>
<sequence length="281" mass="32608">MVLRGEMTTAPRRRTERPKSLHNFTLPDLKWGSQRHLKCSRIDSLGSGSGDHRLRRRSPPFKLPASSVSIPPEHRRSINNQRRLAPLEDEEEEGIEEFRVKIMSDLKTVRDKITQSMFREHALEDEEEEGNTDESGHEKVSPAKPWNLRKRRAACKEPVSEKIVNPSPPRVKERAGVVEAETAAKEITMRRPKFSVKLTKKEIEEDFMAALGHRPPRRPKKRPRTVQKKLDSLHPGFYLSEVTLDAYKVPEETKEKLRPNACVGDLKLLFPRRFRFRFPEL</sequence>
<evidence type="ECO:0000256" key="1">
    <source>
        <dbReference type="SAM" id="MobiDB-lite"/>
    </source>
</evidence>
<dbReference type="PANTHER" id="PTHR33130">
    <property type="entry name" value="PUTATIVE (DUF1639)-RELATED"/>
    <property type="match status" value="1"/>
</dbReference>
<feature type="compositionally biased region" description="Acidic residues" evidence="1">
    <location>
        <begin position="123"/>
        <end position="132"/>
    </location>
</feature>
<dbReference type="Pfam" id="PF07797">
    <property type="entry name" value="DUF1639"/>
    <property type="match status" value="1"/>
</dbReference>
<reference evidence="2" key="1">
    <citation type="submission" date="2018-11" db="EMBL/GenBank/DDBJ databases">
        <authorList>
            <consortium name="Genoscope - CEA"/>
            <person name="William W."/>
        </authorList>
    </citation>
    <scope>NUCLEOTIDE SEQUENCE</scope>
</reference>
<dbReference type="PANTHER" id="PTHR33130:SF43">
    <property type="entry name" value="OS01G0688600 PROTEIN"/>
    <property type="match status" value="1"/>
</dbReference>
<name>A0A3P6DYH8_BRAOL</name>
<feature type="region of interest" description="Disordered" evidence="1">
    <location>
        <begin position="41"/>
        <end position="92"/>
    </location>
</feature>
<protein>
    <submittedName>
        <fullName evidence="2">Uncharacterized protein</fullName>
    </submittedName>
</protein>
<organism evidence="2">
    <name type="scientific">Brassica oleracea</name>
    <name type="common">Wild cabbage</name>
    <dbReference type="NCBI Taxonomy" id="3712"/>
    <lineage>
        <taxon>Eukaryota</taxon>
        <taxon>Viridiplantae</taxon>
        <taxon>Streptophyta</taxon>
        <taxon>Embryophyta</taxon>
        <taxon>Tracheophyta</taxon>
        <taxon>Spermatophyta</taxon>
        <taxon>Magnoliopsida</taxon>
        <taxon>eudicotyledons</taxon>
        <taxon>Gunneridae</taxon>
        <taxon>Pentapetalae</taxon>
        <taxon>rosids</taxon>
        <taxon>malvids</taxon>
        <taxon>Brassicales</taxon>
        <taxon>Brassicaceae</taxon>
        <taxon>Brassiceae</taxon>
        <taxon>Brassica</taxon>
    </lineage>
</organism>
<evidence type="ECO:0000313" key="2">
    <source>
        <dbReference type="EMBL" id="VDD36807.1"/>
    </source>
</evidence>
<dbReference type="AlphaFoldDB" id="A0A3P6DYH8"/>
<gene>
    <name evidence="2" type="ORF">BOLC7T42367H</name>
</gene>
<dbReference type="EMBL" id="LR031876">
    <property type="protein sequence ID" value="VDD36807.1"/>
    <property type="molecule type" value="Genomic_DNA"/>
</dbReference>
<dbReference type="InterPro" id="IPR012438">
    <property type="entry name" value="DUF1639"/>
</dbReference>
<accession>A0A3P6DYH8</accession>
<proteinExistence type="predicted"/>
<feature type="region of interest" description="Disordered" evidence="1">
    <location>
        <begin position="1"/>
        <end position="20"/>
    </location>
</feature>